<keyword evidence="1" id="KW-0472">Membrane</keyword>
<evidence type="ECO:0000313" key="2">
    <source>
        <dbReference type="EMBL" id="TSJ85048.1"/>
    </source>
</evidence>
<evidence type="ECO:0000256" key="1">
    <source>
        <dbReference type="SAM" id="Phobius"/>
    </source>
</evidence>
<feature type="transmembrane region" description="Helical" evidence="1">
    <location>
        <begin position="235"/>
        <end position="253"/>
    </location>
</feature>
<dbReference type="Proteomes" id="UP000317536">
    <property type="component" value="Unassembled WGS sequence"/>
</dbReference>
<keyword evidence="1" id="KW-0812">Transmembrane</keyword>
<keyword evidence="1" id="KW-1133">Transmembrane helix</keyword>
<evidence type="ECO:0000313" key="3">
    <source>
        <dbReference type="Proteomes" id="UP000317536"/>
    </source>
</evidence>
<gene>
    <name evidence="2" type="ORF">FPK29_07660</name>
</gene>
<feature type="transmembrane region" description="Helical" evidence="1">
    <location>
        <begin position="168"/>
        <end position="191"/>
    </location>
</feature>
<dbReference type="EMBL" id="VMHJ01000004">
    <property type="protein sequence ID" value="TSJ85048.1"/>
    <property type="molecule type" value="Genomic_DNA"/>
</dbReference>
<organism evidence="2 3">
    <name type="scientific">Bifidobacterium asteroides</name>
    <dbReference type="NCBI Taxonomy" id="1684"/>
    <lineage>
        <taxon>Bacteria</taxon>
        <taxon>Bacillati</taxon>
        <taxon>Actinomycetota</taxon>
        <taxon>Actinomycetes</taxon>
        <taxon>Bifidobacteriales</taxon>
        <taxon>Bifidobacteriaceae</taxon>
        <taxon>Bifidobacterium</taxon>
    </lineage>
</organism>
<feature type="transmembrane region" description="Helical" evidence="1">
    <location>
        <begin position="57"/>
        <end position="78"/>
    </location>
</feature>
<feature type="transmembrane region" description="Helical" evidence="1">
    <location>
        <begin position="139"/>
        <end position="162"/>
    </location>
</feature>
<name>A0A556R830_9BIFI</name>
<feature type="transmembrane region" description="Helical" evidence="1">
    <location>
        <begin position="212"/>
        <end position="229"/>
    </location>
</feature>
<comment type="caution">
    <text evidence="2">The sequence shown here is derived from an EMBL/GenBank/DDBJ whole genome shotgun (WGS) entry which is preliminary data.</text>
</comment>
<proteinExistence type="predicted"/>
<protein>
    <recommendedName>
        <fullName evidence="4">DUF624 domain-containing protein</fullName>
    </recommendedName>
</protein>
<sequence>MAGNDGDQGRPAKGYAMRALLGITNSVAVVLGAGCCSLLGMLPLAAVLIFLRDPQYFPTYLVAAVLSAPGLAALFAIYRDHPGLSSSSARARRQALDSMTERGHALPDWIAKPYVDSGTVYGFFCAYWRAYKVLALKSWATWLPLGLIAFALIYDLQIALQLSWGQLLFLPILVCLLLLLQAGLVSLVLLVEYPRARIRKVLINGLLLSVRRWYMLVLSLAVLAGYAWGLMRSPILVALLATGLIWYLVWAAVRWQADPFFRQMARESKDPDIQAMYGLPEAGAKGSSFTALQDYRQ</sequence>
<reference evidence="2 3" key="1">
    <citation type="submission" date="2019-07" db="EMBL/GenBank/DDBJ databases">
        <title>Bifidobacterium asteroides genomes.</title>
        <authorList>
            <person name="Zheng H."/>
        </authorList>
    </citation>
    <scope>NUCLEOTIDE SEQUENCE [LARGE SCALE GENOMIC DNA]</scope>
    <source>
        <strain evidence="2 3">W8111</strain>
    </source>
</reference>
<feature type="transmembrane region" description="Helical" evidence="1">
    <location>
        <begin position="27"/>
        <end position="51"/>
    </location>
</feature>
<evidence type="ECO:0008006" key="4">
    <source>
        <dbReference type="Google" id="ProtNLM"/>
    </source>
</evidence>
<accession>A0A556R830</accession>
<dbReference type="AlphaFoldDB" id="A0A556R830"/>